<dbReference type="PANTHER" id="PTHR47592:SF29">
    <property type="entry name" value="ZINC FINGER, CCHC-TYPE"/>
    <property type="match status" value="1"/>
</dbReference>
<name>Q1RU49_MEDTR</name>
<sequence length="121" mass="14370">MAASLKEMTSDFVKLEKFDGGNFIRWQKKMKFLLTTLKVAYVLNMARPEEKDDETVAETRDRQKWDNDDYICLRHILNGMSDSLFDIYQSSPSAKDLWDKLETRYMREDATSKKWNSIKEE</sequence>
<gene>
    <name evidence="1" type="ORF">MtrDRAFT_AC153125g49v2</name>
</gene>
<protein>
    <submittedName>
        <fullName evidence="1">Putative polyprotein, related</fullName>
    </submittedName>
</protein>
<dbReference type="AlphaFoldDB" id="Q1RU49"/>
<dbReference type="Pfam" id="PF14223">
    <property type="entry name" value="Retrotran_gag_2"/>
    <property type="match status" value="1"/>
</dbReference>
<organism evidence="1">
    <name type="scientific">Medicago truncatula</name>
    <name type="common">Barrel medic</name>
    <name type="synonym">Medicago tribuloides</name>
    <dbReference type="NCBI Taxonomy" id="3880"/>
    <lineage>
        <taxon>Eukaryota</taxon>
        <taxon>Viridiplantae</taxon>
        <taxon>Streptophyta</taxon>
        <taxon>Embryophyta</taxon>
        <taxon>Tracheophyta</taxon>
        <taxon>Spermatophyta</taxon>
        <taxon>Magnoliopsida</taxon>
        <taxon>eudicotyledons</taxon>
        <taxon>Gunneridae</taxon>
        <taxon>Pentapetalae</taxon>
        <taxon>rosids</taxon>
        <taxon>fabids</taxon>
        <taxon>Fabales</taxon>
        <taxon>Fabaceae</taxon>
        <taxon>Papilionoideae</taxon>
        <taxon>50 kb inversion clade</taxon>
        <taxon>NPAAA clade</taxon>
        <taxon>Hologalegina</taxon>
        <taxon>IRL clade</taxon>
        <taxon>Trifolieae</taxon>
        <taxon>Medicago</taxon>
    </lineage>
</organism>
<dbReference type="EMBL" id="AC153125">
    <property type="protein sequence ID" value="ABE87633.2"/>
    <property type="molecule type" value="Genomic_DNA"/>
</dbReference>
<proteinExistence type="predicted"/>
<reference evidence="1" key="2">
    <citation type="submission" date="2007-04" db="EMBL/GenBank/DDBJ databases">
        <authorList>
            <consortium name="The International Medicago Genome Annotation Group"/>
        </authorList>
    </citation>
    <scope>NUCLEOTIDE SEQUENCE</scope>
</reference>
<accession>Q1RU49</accession>
<evidence type="ECO:0000313" key="1">
    <source>
        <dbReference type="EMBL" id="ABE87633.2"/>
    </source>
</evidence>
<dbReference type="PANTHER" id="PTHR47592">
    <property type="entry name" value="PBF68 PROTEIN"/>
    <property type="match status" value="1"/>
</dbReference>
<reference evidence="1" key="1">
    <citation type="submission" date="2006-03" db="EMBL/GenBank/DDBJ databases">
        <authorList>
            <person name="Lin S."/>
            <person name="Dixon R."/>
            <person name="May G."/>
            <person name="Sumner L."/>
            <person name="Gonzales B."/>
            <person name="Cook D."/>
            <person name="Kim D."/>
            <person name="Young N."/>
            <person name="Cannon S."/>
            <person name="Roe B.A."/>
        </authorList>
    </citation>
    <scope>NUCLEOTIDE SEQUENCE</scope>
</reference>